<dbReference type="PANTHER" id="PTHR24305:SF226">
    <property type="entry name" value="CYTOCHROME P450 MONOOXYGENASE"/>
    <property type="match status" value="1"/>
</dbReference>
<dbReference type="PRINTS" id="PR00463">
    <property type="entry name" value="EP450I"/>
</dbReference>
<evidence type="ECO:0000313" key="8">
    <source>
        <dbReference type="Proteomes" id="UP001408356"/>
    </source>
</evidence>
<dbReference type="Proteomes" id="UP001408356">
    <property type="component" value="Unassembled WGS sequence"/>
</dbReference>
<dbReference type="PRINTS" id="PR00385">
    <property type="entry name" value="P450"/>
</dbReference>
<evidence type="ECO:0000256" key="4">
    <source>
        <dbReference type="ARBA" id="ARBA00023004"/>
    </source>
</evidence>
<dbReference type="PANTHER" id="PTHR24305">
    <property type="entry name" value="CYTOCHROME P450"/>
    <property type="match status" value="1"/>
</dbReference>
<dbReference type="PROSITE" id="PS00086">
    <property type="entry name" value="CYTOCHROME_P450"/>
    <property type="match status" value="1"/>
</dbReference>
<keyword evidence="5" id="KW-0560">Oxidoreductase</keyword>
<dbReference type="InterPro" id="IPR050121">
    <property type="entry name" value="Cytochrome_P450_monoxygenase"/>
</dbReference>
<name>A0ABR2UVL1_9PEZI</name>
<evidence type="ECO:0008006" key="9">
    <source>
        <dbReference type="Google" id="ProtNLM"/>
    </source>
</evidence>
<organism evidence="7 8">
    <name type="scientific">Seiridium unicorne</name>
    <dbReference type="NCBI Taxonomy" id="138068"/>
    <lineage>
        <taxon>Eukaryota</taxon>
        <taxon>Fungi</taxon>
        <taxon>Dikarya</taxon>
        <taxon>Ascomycota</taxon>
        <taxon>Pezizomycotina</taxon>
        <taxon>Sordariomycetes</taxon>
        <taxon>Xylariomycetidae</taxon>
        <taxon>Amphisphaeriales</taxon>
        <taxon>Sporocadaceae</taxon>
        <taxon>Seiridium</taxon>
    </lineage>
</organism>
<dbReference type="InterPro" id="IPR017972">
    <property type="entry name" value="Cyt_P450_CS"/>
</dbReference>
<gene>
    <name evidence="7" type="ORF">SUNI508_07878</name>
</gene>
<evidence type="ECO:0000256" key="6">
    <source>
        <dbReference type="SAM" id="Phobius"/>
    </source>
</evidence>
<comment type="caution">
    <text evidence="7">The sequence shown here is derived from an EMBL/GenBank/DDBJ whole genome shotgun (WGS) entry which is preliminary data.</text>
</comment>
<evidence type="ECO:0000256" key="5">
    <source>
        <dbReference type="RuleBase" id="RU000461"/>
    </source>
</evidence>
<evidence type="ECO:0000256" key="1">
    <source>
        <dbReference type="ARBA" id="ARBA00001971"/>
    </source>
</evidence>
<comment type="similarity">
    <text evidence="5">Belongs to the cytochrome P450 family.</text>
</comment>
<accession>A0ABR2UVL1</accession>
<evidence type="ECO:0000313" key="7">
    <source>
        <dbReference type="EMBL" id="KAK9418621.1"/>
    </source>
</evidence>
<dbReference type="Gene3D" id="1.10.630.10">
    <property type="entry name" value="Cytochrome P450"/>
    <property type="match status" value="1"/>
</dbReference>
<keyword evidence="6" id="KW-0472">Membrane</keyword>
<proteinExistence type="inferred from homology"/>
<dbReference type="SUPFAM" id="SSF48264">
    <property type="entry name" value="Cytochrome P450"/>
    <property type="match status" value="1"/>
</dbReference>
<keyword evidence="3 5" id="KW-0479">Metal-binding</keyword>
<keyword evidence="6" id="KW-0812">Transmembrane</keyword>
<feature type="transmembrane region" description="Helical" evidence="6">
    <location>
        <begin position="177"/>
        <end position="199"/>
    </location>
</feature>
<dbReference type="Pfam" id="PF00067">
    <property type="entry name" value="p450"/>
    <property type="match status" value="1"/>
</dbReference>
<keyword evidence="5" id="KW-0503">Monooxygenase</keyword>
<keyword evidence="4 5" id="KW-0408">Iron</keyword>
<dbReference type="InterPro" id="IPR001128">
    <property type="entry name" value="Cyt_P450"/>
</dbReference>
<evidence type="ECO:0000256" key="2">
    <source>
        <dbReference type="ARBA" id="ARBA00022617"/>
    </source>
</evidence>
<dbReference type="InterPro" id="IPR002401">
    <property type="entry name" value="Cyt_P450_E_grp-I"/>
</dbReference>
<sequence length="415" mass="46765">MTPRANVFDTLDVILHRRKRKIISQAIAERSMRTFEPIMTEQVDIFVKQLLIASRTPEPLDMTHQCQNLAGDIVGHLSFGYPLHLQTEDTNRWLLSGLSLVSARVNIYMQFPAFYVMEPALKFFGRRIRQKYLQITELMIRSRLAQEKNAKHDLYSFAIDSMGGGSSLKDSELWAEAFFFIVAGGSTTTTAMSALFFYLSRNTTVYDKLASEIHSTFQSGAEIQSGSQLQKCVYLRACINEVLRMATPNTATLWREQSKEETPETLKPLVIDGCVIPRGTQVGVNLYSLHHNEVYFPDPFSFRPERWLSSPGDDPDNQSILLHKAFAPFSVGTRSCPGKAVAFLEITLTLAKTLWYFDFKTAPGALGQQGAGVHGKKGGRGRQNEYQLYDTFTASHSGPFLVFQKREGFGEELET</sequence>
<keyword evidence="2 5" id="KW-0349">Heme</keyword>
<comment type="cofactor">
    <cofactor evidence="1">
        <name>heme</name>
        <dbReference type="ChEBI" id="CHEBI:30413"/>
    </cofactor>
</comment>
<evidence type="ECO:0000256" key="3">
    <source>
        <dbReference type="ARBA" id="ARBA00022723"/>
    </source>
</evidence>
<dbReference type="InterPro" id="IPR036396">
    <property type="entry name" value="Cyt_P450_sf"/>
</dbReference>
<protein>
    <recommendedName>
        <fullName evidence="9">Cytochrome P450</fullName>
    </recommendedName>
</protein>
<reference evidence="7 8" key="1">
    <citation type="journal article" date="2024" name="J. Plant Pathol.">
        <title>Sequence and assembly of the genome of Seiridium unicorne, isolate CBS 538.82, causal agent of cypress canker disease.</title>
        <authorList>
            <person name="Scali E."/>
            <person name="Rocca G.D."/>
            <person name="Danti R."/>
            <person name="Garbelotto M."/>
            <person name="Barberini S."/>
            <person name="Baroncelli R."/>
            <person name="Emiliani G."/>
        </authorList>
    </citation>
    <scope>NUCLEOTIDE SEQUENCE [LARGE SCALE GENOMIC DNA]</scope>
    <source>
        <strain evidence="7 8">BM-138-508</strain>
    </source>
</reference>
<keyword evidence="8" id="KW-1185">Reference proteome</keyword>
<keyword evidence="6" id="KW-1133">Transmembrane helix</keyword>
<dbReference type="EMBL" id="JARVKF010000363">
    <property type="protein sequence ID" value="KAK9418621.1"/>
    <property type="molecule type" value="Genomic_DNA"/>
</dbReference>